<accession>A0AAV4HI95</accession>
<evidence type="ECO:0000313" key="2">
    <source>
        <dbReference type="EMBL" id="GFR97928.1"/>
    </source>
</evidence>
<evidence type="ECO:0000256" key="1">
    <source>
        <dbReference type="SAM" id="MobiDB-lite"/>
    </source>
</evidence>
<organism evidence="2 3">
    <name type="scientific">Elysia marginata</name>
    <dbReference type="NCBI Taxonomy" id="1093978"/>
    <lineage>
        <taxon>Eukaryota</taxon>
        <taxon>Metazoa</taxon>
        <taxon>Spiralia</taxon>
        <taxon>Lophotrochozoa</taxon>
        <taxon>Mollusca</taxon>
        <taxon>Gastropoda</taxon>
        <taxon>Heterobranchia</taxon>
        <taxon>Euthyneura</taxon>
        <taxon>Panpulmonata</taxon>
        <taxon>Sacoglossa</taxon>
        <taxon>Placobranchoidea</taxon>
        <taxon>Plakobranchidae</taxon>
        <taxon>Elysia</taxon>
    </lineage>
</organism>
<feature type="region of interest" description="Disordered" evidence="1">
    <location>
        <begin position="66"/>
        <end position="87"/>
    </location>
</feature>
<name>A0AAV4HI95_9GAST</name>
<dbReference type="EMBL" id="BMAT01005657">
    <property type="protein sequence ID" value="GFR97928.1"/>
    <property type="molecule type" value="Genomic_DNA"/>
</dbReference>
<gene>
    <name evidence="2" type="ORF">ElyMa_002757500</name>
</gene>
<dbReference type="AlphaFoldDB" id="A0AAV4HI95"/>
<comment type="caution">
    <text evidence="2">The sequence shown here is derived from an EMBL/GenBank/DDBJ whole genome shotgun (WGS) entry which is preliminary data.</text>
</comment>
<sequence>MLLGISYIKSLPGTANEEVSLKIENAIGPHVDLLTIVGQWKLKGMGRLFAHLALPRLSCRVLEMEAEEEGGRRNAGKTTYENGHDLS</sequence>
<proteinExistence type="predicted"/>
<protein>
    <submittedName>
        <fullName evidence="2">Uncharacterized protein</fullName>
    </submittedName>
</protein>
<reference evidence="2 3" key="1">
    <citation type="journal article" date="2021" name="Elife">
        <title>Chloroplast acquisition without the gene transfer in kleptoplastic sea slugs, Plakobranchus ocellatus.</title>
        <authorList>
            <person name="Maeda T."/>
            <person name="Takahashi S."/>
            <person name="Yoshida T."/>
            <person name="Shimamura S."/>
            <person name="Takaki Y."/>
            <person name="Nagai Y."/>
            <person name="Toyoda A."/>
            <person name="Suzuki Y."/>
            <person name="Arimoto A."/>
            <person name="Ishii H."/>
            <person name="Satoh N."/>
            <person name="Nishiyama T."/>
            <person name="Hasebe M."/>
            <person name="Maruyama T."/>
            <person name="Minagawa J."/>
            <person name="Obokata J."/>
            <person name="Shigenobu S."/>
        </authorList>
    </citation>
    <scope>NUCLEOTIDE SEQUENCE [LARGE SCALE GENOMIC DNA]</scope>
</reference>
<dbReference type="Proteomes" id="UP000762676">
    <property type="component" value="Unassembled WGS sequence"/>
</dbReference>
<evidence type="ECO:0000313" key="3">
    <source>
        <dbReference type="Proteomes" id="UP000762676"/>
    </source>
</evidence>
<keyword evidence="3" id="KW-1185">Reference proteome</keyword>